<protein>
    <submittedName>
        <fullName evidence="7">Aminotransferase class I/II-fold pyridoxal phosphate-dependent enzyme</fullName>
    </submittedName>
</protein>
<dbReference type="PANTHER" id="PTHR46577:SF1">
    <property type="entry name" value="HTH-TYPE TRANSCRIPTIONAL REGULATORY PROTEIN GABR"/>
    <property type="match status" value="1"/>
</dbReference>
<evidence type="ECO:0000313" key="7">
    <source>
        <dbReference type="EMBL" id="MZR24347.1"/>
    </source>
</evidence>
<dbReference type="InterPro" id="IPR015422">
    <property type="entry name" value="PyrdxlP-dep_Trfase_small"/>
</dbReference>
<dbReference type="GO" id="GO:0003677">
    <property type="term" value="F:DNA binding"/>
    <property type="evidence" value="ECO:0007669"/>
    <property type="project" value="UniProtKB-KW"/>
</dbReference>
<dbReference type="InterPro" id="IPR036390">
    <property type="entry name" value="WH_DNA-bd_sf"/>
</dbReference>
<evidence type="ECO:0000256" key="3">
    <source>
        <dbReference type="ARBA" id="ARBA00023015"/>
    </source>
</evidence>
<dbReference type="GO" id="GO:0003700">
    <property type="term" value="F:DNA-binding transcription factor activity"/>
    <property type="evidence" value="ECO:0007669"/>
    <property type="project" value="InterPro"/>
</dbReference>
<dbReference type="Proteomes" id="UP000445696">
    <property type="component" value="Unassembled WGS sequence"/>
</dbReference>
<dbReference type="Gene3D" id="1.10.10.10">
    <property type="entry name" value="Winged helix-like DNA-binding domain superfamily/Winged helix DNA-binding domain"/>
    <property type="match status" value="1"/>
</dbReference>
<dbReference type="SUPFAM" id="SSF46785">
    <property type="entry name" value="Winged helix' DNA-binding domain"/>
    <property type="match status" value="1"/>
</dbReference>
<dbReference type="InterPro" id="IPR004839">
    <property type="entry name" value="Aminotransferase_I/II_large"/>
</dbReference>
<gene>
    <name evidence="7" type="ORF">GQF03_18585</name>
</gene>
<dbReference type="OrthoDB" id="9804020at2"/>
<evidence type="ECO:0000313" key="8">
    <source>
        <dbReference type="Proteomes" id="UP000445696"/>
    </source>
</evidence>
<keyword evidence="5" id="KW-0804">Transcription</keyword>
<dbReference type="InterPro" id="IPR015421">
    <property type="entry name" value="PyrdxlP-dep_Trfase_major"/>
</dbReference>
<feature type="domain" description="HTH gntR-type" evidence="6">
    <location>
        <begin position="16"/>
        <end position="84"/>
    </location>
</feature>
<dbReference type="PROSITE" id="PS50949">
    <property type="entry name" value="HTH_GNTR"/>
    <property type="match status" value="1"/>
</dbReference>
<dbReference type="GO" id="GO:0008483">
    <property type="term" value="F:transaminase activity"/>
    <property type="evidence" value="ECO:0007669"/>
    <property type="project" value="UniProtKB-KW"/>
</dbReference>
<proteinExistence type="inferred from homology"/>
<dbReference type="SMART" id="SM00345">
    <property type="entry name" value="HTH_GNTR"/>
    <property type="match status" value="1"/>
</dbReference>
<dbReference type="InterPro" id="IPR000524">
    <property type="entry name" value="Tscrpt_reg_HTH_GntR"/>
</dbReference>
<evidence type="ECO:0000256" key="4">
    <source>
        <dbReference type="ARBA" id="ARBA00023125"/>
    </source>
</evidence>
<dbReference type="InterPro" id="IPR015424">
    <property type="entry name" value="PyrdxlP-dep_Trfase"/>
</dbReference>
<keyword evidence="7" id="KW-0032">Aminotransferase</keyword>
<organism evidence="7 8">
    <name type="scientific">Sneathiella chungangensis</name>
    <dbReference type="NCBI Taxonomy" id="1418234"/>
    <lineage>
        <taxon>Bacteria</taxon>
        <taxon>Pseudomonadati</taxon>
        <taxon>Pseudomonadota</taxon>
        <taxon>Alphaproteobacteria</taxon>
        <taxon>Sneathiellales</taxon>
        <taxon>Sneathiellaceae</taxon>
        <taxon>Sneathiella</taxon>
    </lineage>
</organism>
<dbReference type="SUPFAM" id="SSF53383">
    <property type="entry name" value="PLP-dependent transferases"/>
    <property type="match status" value="1"/>
</dbReference>
<dbReference type="EMBL" id="WTVA01000015">
    <property type="protein sequence ID" value="MZR24347.1"/>
    <property type="molecule type" value="Genomic_DNA"/>
</dbReference>
<evidence type="ECO:0000259" key="6">
    <source>
        <dbReference type="PROSITE" id="PS50949"/>
    </source>
</evidence>
<sequence length="505" mass="55926">MGKPNYTLDEPRDGSDPIYQRIERMILREVDRGTLKEGDRLPSVRALANDLNVNAVTVSRAYRELSRRGILTGRGRGGTVIAHTSAKRHASSSRPIDPSMAEISHLRTVTGNRAFQQMLAASQSEHLIQLTKAYPSSDLVWTPDVHKTFRDVSRKAGPELFEYTSSAGSLDLRRAILVYVSAQGMEATTDEIIITSGAQQGLDIVTRTLMRAGDKIIMERPTYFGMLDLLRSSGIQPVTVEMLNDGVSPEALEEAIVTHGPKAFYTMPTFHNPAGVTQSLERRRQVVEICARYNLPIIEDDYAPELRFSGEPLPTLWSLAREEGNSCSVFYVRGFSKTYLPGVRLGFVLVPRSEYENVLSSRSLSTLHSSNLVQLFGVAYFKSEVWLSVRDQLVKTYSKRQSALVKSLKSNLPRTARILAPDGGLNVWLHLPDEIDATEMFYTAIRNGVSYFAGELFFADKPALNTMRVSFGALSEAEIPDAAARLGATVSQQMGEKAPSVTMVL</sequence>
<evidence type="ECO:0000256" key="1">
    <source>
        <dbReference type="ARBA" id="ARBA00005384"/>
    </source>
</evidence>
<dbReference type="GO" id="GO:0030170">
    <property type="term" value="F:pyridoxal phosphate binding"/>
    <property type="evidence" value="ECO:0007669"/>
    <property type="project" value="InterPro"/>
</dbReference>
<dbReference type="Gene3D" id="3.40.640.10">
    <property type="entry name" value="Type I PLP-dependent aspartate aminotransferase-like (Major domain)"/>
    <property type="match status" value="1"/>
</dbReference>
<reference evidence="7 8" key="1">
    <citation type="journal article" date="2014" name="Int. J. Syst. Evol. Microbiol.">
        <title>Sneathiella chungangensis sp. nov., isolated from a marine sand, and emended description of the genus Sneathiella.</title>
        <authorList>
            <person name="Siamphan C."/>
            <person name="Kim H."/>
            <person name="Lee J.S."/>
            <person name="Kim W."/>
        </authorList>
    </citation>
    <scope>NUCLEOTIDE SEQUENCE [LARGE SCALE GENOMIC DNA]</scope>
    <source>
        <strain evidence="7 8">KCTC 32476</strain>
    </source>
</reference>
<keyword evidence="7" id="KW-0808">Transferase</keyword>
<keyword evidence="2" id="KW-0663">Pyridoxal phosphate</keyword>
<dbReference type="AlphaFoldDB" id="A0A845MP38"/>
<dbReference type="InterPro" id="IPR036388">
    <property type="entry name" value="WH-like_DNA-bd_sf"/>
</dbReference>
<accession>A0A845MP38</accession>
<evidence type="ECO:0000256" key="2">
    <source>
        <dbReference type="ARBA" id="ARBA00022898"/>
    </source>
</evidence>
<dbReference type="CDD" id="cd07377">
    <property type="entry name" value="WHTH_GntR"/>
    <property type="match status" value="1"/>
</dbReference>
<keyword evidence="4" id="KW-0238">DNA-binding</keyword>
<dbReference type="Gene3D" id="3.90.1150.10">
    <property type="entry name" value="Aspartate Aminotransferase, domain 1"/>
    <property type="match status" value="1"/>
</dbReference>
<evidence type="ECO:0000256" key="5">
    <source>
        <dbReference type="ARBA" id="ARBA00023163"/>
    </source>
</evidence>
<dbReference type="CDD" id="cd00609">
    <property type="entry name" value="AAT_like"/>
    <property type="match status" value="1"/>
</dbReference>
<comment type="caution">
    <text evidence="7">The sequence shown here is derived from an EMBL/GenBank/DDBJ whole genome shotgun (WGS) entry which is preliminary data.</text>
</comment>
<dbReference type="Pfam" id="PF00392">
    <property type="entry name" value="GntR"/>
    <property type="match status" value="1"/>
</dbReference>
<name>A0A845MP38_9PROT</name>
<dbReference type="PANTHER" id="PTHR46577">
    <property type="entry name" value="HTH-TYPE TRANSCRIPTIONAL REGULATORY PROTEIN GABR"/>
    <property type="match status" value="1"/>
</dbReference>
<keyword evidence="8" id="KW-1185">Reference proteome</keyword>
<dbReference type="InterPro" id="IPR051446">
    <property type="entry name" value="HTH_trans_reg/aminotransferase"/>
</dbReference>
<dbReference type="Pfam" id="PF00155">
    <property type="entry name" value="Aminotran_1_2"/>
    <property type="match status" value="1"/>
</dbReference>
<comment type="similarity">
    <text evidence="1">In the C-terminal section; belongs to the class-I pyridoxal-phosphate-dependent aminotransferase family.</text>
</comment>
<keyword evidence="3" id="KW-0805">Transcription regulation</keyword>